<evidence type="ECO:0000313" key="1">
    <source>
        <dbReference type="EMBL" id="MBW92383.1"/>
    </source>
</evidence>
<name>A0A2P2JFY2_RHIMU</name>
<organism evidence="1">
    <name type="scientific">Rhizophora mucronata</name>
    <name type="common">Asiatic mangrove</name>
    <dbReference type="NCBI Taxonomy" id="61149"/>
    <lineage>
        <taxon>Eukaryota</taxon>
        <taxon>Viridiplantae</taxon>
        <taxon>Streptophyta</taxon>
        <taxon>Embryophyta</taxon>
        <taxon>Tracheophyta</taxon>
        <taxon>Spermatophyta</taxon>
        <taxon>Magnoliopsida</taxon>
        <taxon>eudicotyledons</taxon>
        <taxon>Gunneridae</taxon>
        <taxon>Pentapetalae</taxon>
        <taxon>rosids</taxon>
        <taxon>fabids</taxon>
        <taxon>Malpighiales</taxon>
        <taxon>Rhizophoraceae</taxon>
        <taxon>Rhizophora</taxon>
    </lineage>
</organism>
<dbReference type="AlphaFoldDB" id="A0A2P2JFY2"/>
<reference evidence="1" key="1">
    <citation type="submission" date="2018-02" db="EMBL/GenBank/DDBJ databases">
        <title>Rhizophora mucronata_Transcriptome.</title>
        <authorList>
            <person name="Meera S.P."/>
            <person name="Sreeshan A."/>
            <person name="Augustine A."/>
        </authorList>
    </citation>
    <scope>NUCLEOTIDE SEQUENCE</scope>
    <source>
        <tissue evidence="1">Leaf</tissue>
    </source>
</reference>
<dbReference type="EMBL" id="GGEC01011900">
    <property type="protein sequence ID" value="MBW92383.1"/>
    <property type="molecule type" value="Transcribed_RNA"/>
</dbReference>
<accession>A0A2P2JFY2</accession>
<protein>
    <submittedName>
        <fullName evidence="1">Uncharacterized protein</fullName>
    </submittedName>
</protein>
<sequence length="39" mass="4499">MPGWLCLIKAEKYPLNSKEFHSKSRIQGIHNVSDKNSNK</sequence>
<proteinExistence type="predicted"/>